<protein>
    <recommendedName>
        <fullName evidence="3">Secreted protein</fullName>
    </recommendedName>
</protein>
<name>A0AAW0TNL6_SCYPA</name>
<keyword evidence="2" id="KW-1185">Reference proteome</keyword>
<gene>
    <name evidence="1" type="ORF">O3P69_008807</name>
</gene>
<dbReference type="EMBL" id="JARAKH010000027">
    <property type="protein sequence ID" value="KAK8389323.1"/>
    <property type="molecule type" value="Genomic_DNA"/>
</dbReference>
<accession>A0AAW0TNL6</accession>
<sequence length="114" mass="12189">MLFGGLVWLRCRVDRRVWSVVELVDVGLASQSSTDGLSSFHLSSPWCVGCGGVVGQVWRGCGGRVEPSVGRVEQLPIALRGTATLSPSPPLPRDGHIEQTGTHLPLLPPFSPTF</sequence>
<comment type="caution">
    <text evidence="1">The sequence shown here is derived from an EMBL/GenBank/DDBJ whole genome shotgun (WGS) entry which is preliminary data.</text>
</comment>
<proteinExistence type="predicted"/>
<organism evidence="1 2">
    <name type="scientific">Scylla paramamosain</name>
    <name type="common">Mud crab</name>
    <dbReference type="NCBI Taxonomy" id="85552"/>
    <lineage>
        <taxon>Eukaryota</taxon>
        <taxon>Metazoa</taxon>
        <taxon>Ecdysozoa</taxon>
        <taxon>Arthropoda</taxon>
        <taxon>Crustacea</taxon>
        <taxon>Multicrustacea</taxon>
        <taxon>Malacostraca</taxon>
        <taxon>Eumalacostraca</taxon>
        <taxon>Eucarida</taxon>
        <taxon>Decapoda</taxon>
        <taxon>Pleocyemata</taxon>
        <taxon>Brachyura</taxon>
        <taxon>Eubrachyura</taxon>
        <taxon>Portunoidea</taxon>
        <taxon>Portunidae</taxon>
        <taxon>Portuninae</taxon>
        <taxon>Scylla</taxon>
    </lineage>
</organism>
<reference evidence="1 2" key="1">
    <citation type="submission" date="2023-03" db="EMBL/GenBank/DDBJ databases">
        <title>High-quality genome of Scylla paramamosain provides insights in environmental adaptation.</title>
        <authorList>
            <person name="Zhang L."/>
        </authorList>
    </citation>
    <scope>NUCLEOTIDE SEQUENCE [LARGE SCALE GENOMIC DNA]</scope>
    <source>
        <strain evidence="1">LZ_2023a</strain>
        <tissue evidence="1">Muscle</tissue>
    </source>
</reference>
<dbReference type="Proteomes" id="UP001487740">
    <property type="component" value="Unassembled WGS sequence"/>
</dbReference>
<evidence type="ECO:0008006" key="3">
    <source>
        <dbReference type="Google" id="ProtNLM"/>
    </source>
</evidence>
<evidence type="ECO:0000313" key="2">
    <source>
        <dbReference type="Proteomes" id="UP001487740"/>
    </source>
</evidence>
<dbReference type="AlphaFoldDB" id="A0AAW0TNL6"/>
<evidence type="ECO:0000313" key="1">
    <source>
        <dbReference type="EMBL" id="KAK8389323.1"/>
    </source>
</evidence>